<dbReference type="SUPFAM" id="SSF51430">
    <property type="entry name" value="NAD(P)-linked oxidoreductase"/>
    <property type="match status" value="1"/>
</dbReference>
<reference evidence="2 3" key="1">
    <citation type="journal article" date="2017" name="Int. J. Syst. Evol. Microbiol.">
        <title>Bacillus mangrovi sp. nov., isolated from a sediment sample from a mangrove forest.</title>
        <authorList>
            <person name="Gupta V."/>
            <person name="Singh P.K."/>
            <person name="Korpole S."/>
            <person name="Tanuku N.R.S."/>
            <person name="Pinnaka A.K."/>
        </authorList>
    </citation>
    <scope>NUCLEOTIDE SEQUENCE [LARGE SCALE GENOMIC DNA]</scope>
    <source>
        <strain evidence="2 3">KCTC 33872</strain>
    </source>
</reference>
<dbReference type="RefSeq" id="WP_155113798.1">
    <property type="nucleotide sequence ID" value="NZ_WMIB01000026.1"/>
</dbReference>
<dbReference type="Proteomes" id="UP000434639">
    <property type="component" value="Unassembled WGS sequence"/>
</dbReference>
<dbReference type="EMBL" id="WMIB01000026">
    <property type="protein sequence ID" value="MTH55300.1"/>
    <property type="molecule type" value="Genomic_DNA"/>
</dbReference>
<dbReference type="CDD" id="cd19152">
    <property type="entry name" value="AKR_AKR15A"/>
    <property type="match status" value="1"/>
</dbReference>
<dbReference type="OrthoDB" id="9773828at2"/>
<dbReference type="Gene3D" id="3.20.20.100">
    <property type="entry name" value="NADP-dependent oxidoreductase domain"/>
    <property type="match status" value="1"/>
</dbReference>
<name>A0A7X2S8N2_9BACI</name>
<dbReference type="InterPro" id="IPR023210">
    <property type="entry name" value="NADP_OxRdtase_dom"/>
</dbReference>
<organism evidence="2 3">
    <name type="scientific">Metabacillus mangrovi</name>
    <dbReference type="NCBI Taxonomy" id="1491830"/>
    <lineage>
        <taxon>Bacteria</taxon>
        <taxon>Bacillati</taxon>
        <taxon>Bacillota</taxon>
        <taxon>Bacilli</taxon>
        <taxon>Bacillales</taxon>
        <taxon>Bacillaceae</taxon>
        <taxon>Metabacillus</taxon>
    </lineage>
</organism>
<keyword evidence="3" id="KW-1185">Reference proteome</keyword>
<evidence type="ECO:0000313" key="3">
    <source>
        <dbReference type="Proteomes" id="UP000434639"/>
    </source>
</evidence>
<accession>A0A7X2S8N2</accession>
<gene>
    <name evidence="2" type="ORF">GKZ89_18050</name>
</gene>
<dbReference type="PANTHER" id="PTHR42686">
    <property type="entry name" value="GH17980P-RELATED"/>
    <property type="match status" value="1"/>
</dbReference>
<comment type="caution">
    <text evidence="2">The sequence shown here is derived from an EMBL/GenBank/DDBJ whole genome shotgun (WGS) entry which is preliminary data.</text>
</comment>
<dbReference type="AlphaFoldDB" id="A0A7X2S8N2"/>
<dbReference type="PANTHER" id="PTHR42686:SF1">
    <property type="entry name" value="GH17980P-RELATED"/>
    <property type="match status" value="1"/>
</dbReference>
<dbReference type="InterPro" id="IPR020471">
    <property type="entry name" value="AKR"/>
</dbReference>
<dbReference type="InterPro" id="IPR036812">
    <property type="entry name" value="NAD(P)_OxRdtase_dom_sf"/>
</dbReference>
<proteinExistence type="predicted"/>
<dbReference type="GO" id="GO:0005829">
    <property type="term" value="C:cytosol"/>
    <property type="evidence" value="ECO:0007669"/>
    <property type="project" value="TreeGrafter"/>
</dbReference>
<sequence length="325" mass="36280">MTFIKGKLGLGTAPLGNMFRDVPEEEAMETIKTAWDQGIRYYDTAPFYGAGLAELRLGKFLSEKNRDDFFLSTKVGRVIENETEEKEGMFEHGRKNKITTDYSEDATLRSIEQSLERLQTDRLDFVYVHDVSPDFLGDEWISQFAAARTGAFRVLTRLREEGVIKSWGLGVNRTEPIELAMELEETRPDLCLQATRYTLLNHDHALLKLMPRALEQGVNIVIGAPYSSGVLVGGEHYDYGDAPDEIVSKSQNLNQLAEKHGVSMKAAALQFTMAHPAVAAVIPGTTRPEHVKEDTAAAKEQIPAAFWQEIREKELVSPAAPLPVE</sequence>
<evidence type="ECO:0000313" key="2">
    <source>
        <dbReference type="EMBL" id="MTH55300.1"/>
    </source>
</evidence>
<feature type="domain" description="NADP-dependent oxidoreductase" evidence="1">
    <location>
        <begin position="7"/>
        <end position="313"/>
    </location>
</feature>
<dbReference type="Pfam" id="PF00248">
    <property type="entry name" value="Aldo_ket_red"/>
    <property type="match status" value="1"/>
</dbReference>
<protein>
    <submittedName>
        <fullName evidence="2">Aldo/keto reductase</fullName>
    </submittedName>
</protein>
<evidence type="ECO:0000259" key="1">
    <source>
        <dbReference type="Pfam" id="PF00248"/>
    </source>
</evidence>
<dbReference type="GO" id="GO:0016491">
    <property type="term" value="F:oxidoreductase activity"/>
    <property type="evidence" value="ECO:0007669"/>
    <property type="project" value="InterPro"/>
</dbReference>